<evidence type="ECO:0000256" key="4">
    <source>
        <dbReference type="ARBA" id="ARBA00023015"/>
    </source>
</evidence>
<dbReference type="EMBL" id="LHPG02000003">
    <property type="protein sequence ID" value="PRW59756.1"/>
    <property type="molecule type" value="Genomic_DNA"/>
</dbReference>
<dbReference type="EMBL" id="LHPG02000003">
    <property type="protein sequence ID" value="PRW59757.1"/>
    <property type="molecule type" value="Genomic_DNA"/>
</dbReference>
<keyword evidence="3 8" id="KW-0227">DNA damage</keyword>
<accession>A0A2P6U0C9</accession>
<keyword evidence="7 8" id="KW-0539">Nucleus</keyword>
<comment type="function">
    <text evidence="8">Component of the general transcription and DNA repair factor IIH (TFIIH) core complex which is involved in general and transcription-coupled nucleotide excision repair (NER) of damaged DNA.</text>
</comment>
<dbReference type="GO" id="GO:0006289">
    <property type="term" value="P:nucleotide-excision repair"/>
    <property type="evidence" value="ECO:0007669"/>
    <property type="project" value="InterPro"/>
</dbReference>
<keyword evidence="6 8" id="KW-0234">DNA repair</keyword>
<organism evidence="10 11">
    <name type="scientific">Chlorella sorokiniana</name>
    <name type="common">Freshwater green alga</name>
    <dbReference type="NCBI Taxonomy" id="3076"/>
    <lineage>
        <taxon>Eukaryota</taxon>
        <taxon>Viridiplantae</taxon>
        <taxon>Chlorophyta</taxon>
        <taxon>core chlorophytes</taxon>
        <taxon>Trebouxiophyceae</taxon>
        <taxon>Chlorellales</taxon>
        <taxon>Chlorellaceae</taxon>
        <taxon>Chlorella clade</taxon>
        <taxon>Chlorella</taxon>
    </lineage>
</organism>
<dbReference type="InterPro" id="IPR004598">
    <property type="entry name" value="TFIIH_p52/Tfb2"/>
</dbReference>
<evidence type="ECO:0000256" key="6">
    <source>
        <dbReference type="ARBA" id="ARBA00023204"/>
    </source>
</evidence>
<proteinExistence type="inferred from homology"/>
<dbReference type="Pfam" id="PF03849">
    <property type="entry name" value="Tfb2"/>
    <property type="match status" value="1"/>
</dbReference>
<evidence type="ECO:0000256" key="1">
    <source>
        <dbReference type="ARBA" id="ARBA00004123"/>
    </source>
</evidence>
<dbReference type="GO" id="GO:0003690">
    <property type="term" value="F:double-stranded DNA binding"/>
    <property type="evidence" value="ECO:0007669"/>
    <property type="project" value="TreeGrafter"/>
</dbReference>
<dbReference type="Pfam" id="PF18307">
    <property type="entry name" value="Tfb2_C"/>
    <property type="match status" value="1"/>
</dbReference>
<evidence type="ECO:0000259" key="9">
    <source>
        <dbReference type="Pfam" id="PF18307"/>
    </source>
</evidence>
<comment type="subcellular location">
    <subcellularLocation>
        <location evidence="1 8">Nucleus</location>
    </subcellularLocation>
</comment>
<dbReference type="STRING" id="3076.A0A2P6U0C9"/>
<dbReference type="PANTHER" id="PTHR13152">
    <property type="entry name" value="TFIIH, POLYPEPTIDE 4"/>
    <property type="match status" value="1"/>
</dbReference>
<reference evidence="10" key="2">
    <citation type="submission" date="2018-02" db="EMBL/GenBank/DDBJ databases">
        <authorList>
            <person name="Cohen D.B."/>
            <person name="Kent A.D."/>
        </authorList>
    </citation>
    <scope>NUCLEOTIDE SEQUENCE</scope>
    <source>
        <strain evidence="10">1602</strain>
    </source>
</reference>
<evidence type="ECO:0000256" key="2">
    <source>
        <dbReference type="ARBA" id="ARBA00007132"/>
    </source>
</evidence>
<comment type="caution">
    <text evidence="10">The sequence shown here is derived from an EMBL/GenBank/DDBJ whole genome shotgun (WGS) entry which is preliminary data.</text>
</comment>
<protein>
    <recommendedName>
        <fullName evidence="8">RNA polymerase II transcription factor B subunit 2</fullName>
    </recommendedName>
</protein>
<evidence type="ECO:0000256" key="5">
    <source>
        <dbReference type="ARBA" id="ARBA00023163"/>
    </source>
</evidence>
<comment type="similarity">
    <text evidence="2 8">Belongs to the TFB2 family.</text>
</comment>
<dbReference type="GO" id="GO:0001671">
    <property type="term" value="F:ATPase activator activity"/>
    <property type="evidence" value="ECO:0007669"/>
    <property type="project" value="InterPro"/>
</dbReference>
<keyword evidence="4 8" id="KW-0805">Transcription regulation</keyword>
<evidence type="ECO:0000256" key="7">
    <source>
        <dbReference type="ARBA" id="ARBA00023242"/>
    </source>
</evidence>
<dbReference type="GO" id="GO:0005675">
    <property type="term" value="C:transcription factor TFIIH holo complex"/>
    <property type="evidence" value="ECO:0007669"/>
    <property type="project" value="TreeGrafter"/>
</dbReference>
<evidence type="ECO:0000256" key="8">
    <source>
        <dbReference type="RuleBase" id="RU364024"/>
    </source>
</evidence>
<dbReference type="AlphaFoldDB" id="A0A2P6U0C9"/>
<evidence type="ECO:0000313" key="11">
    <source>
        <dbReference type="Proteomes" id="UP000239899"/>
    </source>
</evidence>
<dbReference type="OrthoDB" id="364513at2759"/>
<feature type="domain" description="Transcription factor Tfb2 C-terminal" evidence="9">
    <location>
        <begin position="398"/>
        <end position="465"/>
    </location>
</feature>
<keyword evidence="5 8" id="KW-0804">Transcription</keyword>
<dbReference type="Proteomes" id="UP000239899">
    <property type="component" value="Unassembled WGS sequence"/>
</dbReference>
<dbReference type="InterPro" id="IPR040662">
    <property type="entry name" value="Tfb2_C"/>
</dbReference>
<evidence type="ECO:0000313" key="10">
    <source>
        <dbReference type="EMBL" id="PRW59756.1"/>
    </source>
</evidence>
<dbReference type="Gene3D" id="3.30.70.2610">
    <property type="match status" value="1"/>
</dbReference>
<sequence length="473" mass="49997">MSSHQANSLVAFVTGLTGGQLEQLFVQPYCVVAILRSLQPLSRHVLLRFTATSGSISAALVSSWARAEGDSKLGAALAELQKLHLLAQVAQGGQAAWAVNASFQAQLRHAICSGLLTEQDSGALPPAAALPSAAELNAYARQQWDGLLLYLVGGSSQPPGPPPELRGAAPVDIPSLLARAGLMLKDEYTLTQSISQSGFQFLLADLYSQLWSAVRQYLADLQAAAGEAGGAGTAGADLAVAVNFLLRLGLQAGRPMCYSRLAESERVIAAHMAHLGLLMPLPAGGEVWLHPTRMAAVLAGGGRAGEAAAAAEDGFVIVESNFRVYAYTTSAVQAAILRVFVRCDALLPNLFVGTITRDSAVAALEAGITADQIVGFLRQHAHPRVAAKTPIVPAVVADQVRLWQQELRRLRSNAATLYGRFEGPALYASAAEHAQRLGALLYRDDERQVLAVQSAFHDAMRVHIKTQKAALGL</sequence>
<evidence type="ECO:0000256" key="3">
    <source>
        <dbReference type="ARBA" id="ARBA00022763"/>
    </source>
</evidence>
<name>A0A2P6U0C9_CHLSO</name>
<dbReference type="PANTHER" id="PTHR13152:SF0">
    <property type="entry name" value="GENERAL TRANSCRIPTION FACTOR IIH SUBUNIT 4"/>
    <property type="match status" value="1"/>
</dbReference>
<gene>
    <name evidence="10" type="ORF">C2E21_1372</name>
</gene>
<reference evidence="10 11" key="1">
    <citation type="journal article" date="2018" name="Plant J.">
        <title>Genome sequences of Chlorella sorokiniana UTEX 1602 and Micractinium conductrix SAG 241.80: implications to maltose excretion by a green alga.</title>
        <authorList>
            <person name="Arriola M.B."/>
            <person name="Velmurugan N."/>
            <person name="Zhang Y."/>
            <person name="Plunkett M.H."/>
            <person name="Hondzo H."/>
            <person name="Barney B.M."/>
        </authorList>
    </citation>
    <scope>NUCLEOTIDE SEQUENCE [LARGE SCALE GENOMIC DNA]</scope>
    <source>
        <strain evidence="10">1602</strain>
        <strain evidence="11">UTEX 1602</strain>
    </source>
</reference>
<dbReference type="GO" id="GO:0000439">
    <property type="term" value="C:transcription factor TFIIH core complex"/>
    <property type="evidence" value="ECO:0007669"/>
    <property type="project" value="InterPro"/>
</dbReference>
<keyword evidence="11" id="KW-1185">Reference proteome</keyword>